<evidence type="ECO:0000256" key="9">
    <source>
        <dbReference type="RuleBase" id="RU365103"/>
    </source>
</evidence>
<keyword evidence="12" id="KW-1185">Reference proteome</keyword>
<dbReference type="EMBL" id="CP011367">
    <property type="protein sequence ID" value="AKJ96065.1"/>
    <property type="molecule type" value="Genomic_DNA"/>
</dbReference>
<evidence type="ECO:0000256" key="7">
    <source>
        <dbReference type="PIRSR" id="PIRSR639901-1"/>
    </source>
</evidence>
<comment type="catalytic activity">
    <reaction evidence="6 9">
        <text>lipid IVA (E. coli) + CMP-3-deoxy-beta-D-manno-octulosonate = alpha-Kdo-(2-&gt;6)-lipid IVA (E. coli) + CMP + H(+)</text>
        <dbReference type="Rhea" id="RHEA:28066"/>
        <dbReference type="ChEBI" id="CHEBI:15378"/>
        <dbReference type="ChEBI" id="CHEBI:58603"/>
        <dbReference type="ChEBI" id="CHEBI:60364"/>
        <dbReference type="ChEBI" id="CHEBI:60377"/>
        <dbReference type="ChEBI" id="CHEBI:85987"/>
        <dbReference type="EC" id="2.4.99.12"/>
    </reaction>
</comment>
<dbReference type="PATRIC" id="fig|106634.4.peg.2484"/>
<feature type="active site" description="Proton acceptor" evidence="7">
    <location>
        <position position="58"/>
    </location>
</feature>
<comment type="function">
    <text evidence="9">Involved in lipopolysaccharide (LPS) biosynthesis. Catalyzes the transfer of 3-deoxy-D-manno-octulosonate (Kdo) residue(s) from CMP-Kdo to lipid IV(A), the tetraacyldisaccharide-1,4'-bisphosphate precursor of lipid A.</text>
</comment>
<comment type="pathway">
    <text evidence="1 9">Bacterial outer membrane biogenesis; LPS core biosynthesis.</text>
</comment>
<dbReference type="Gene3D" id="3.40.50.11720">
    <property type="entry name" value="3-Deoxy-D-manno-octulosonic-acid transferase, N-terminal domain"/>
    <property type="match status" value="1"/>
</dbReference>
<feature type="site" description="Transition state stabilizer" evidence="8">
    <location>
        <position position="205"/>
    </location>
</feature>
<dbReference type="OrthoDB" id="9789797at2"/>
<keyword evidence="4 9" id="KW-0808">Transferase</keyword>
<sequence length="432" mass="47742">MTRVVYTALLALLTPLLLIRHGLRSRRASVRVRPGEVMGWAPPPEPAEIWIHAVSVGEVLAAEPLIRQLLAPGPRRILVTTTTPTGASMLTERLGDRVMHRFMPLDLPWLQGRFLRALRPQCIVVMETEIWPNMLAAARRMGIPVVLANARMSGRSARRYARLPRLITPALNGFDWIACRNPLDRERFVALGAVPDRVTVNGDIKFDIRVEETDRQEVESLRPVVDGRPVVVLASTHADEEAQLLSGLRALRTEYPRLLVVVAPRHPQRFPAVADLLERSGHTFVRRSEGLPDAATHFWLLDTLGELKRFFGLADAAFIGGSLVSVGGHNPLEAVLWHCPVVMGPHVDNFELLVERMQAANVLGRAADADEAITRIRALLVMDEPGREALRRRSAAFIAEHQGATVRLVDYINSHAARNDGGSSGRSAVGVL</sequence>
<dbReference type="AlphaFoldDB" id="A0A0G3G491"/>
<reference evidence="11 12" key="1">
    <citation type="submission" date="2015-04" db="EMBL/GenBank/DDBJ databases">
        <title>Complete Sequence for the Genome of the Thioalkalivibrio versutus D301.</title>
        <authorList>
            <person name="Mu T."/>
            <person name="Zhou J."/>
            <person name="Xu X."/>
        </authorList>
    </citation>
    <scope>NUCLEOTIDE SEQUENCE [LARGE SCALE GENOMIC DNA]</scope>
    <source>
        <strain evidence="11 12">D301</strain>
    </source>
</reference>
<dbReference type="GO" id="GO:0043842">
    <property type="term" value="F:Kdo transferase activity"/>
    <property type="evidence" value="ECO:0007669"/>
    <property type="project" value="UniProtKB-EC"/>
</dbReference>
<dbReference type="GO" id="GO:0009244">
    <property type="term" value="P:lipopolysaccharide core region biosynthetic process"/>
    <property type="evidence" value="ECO:0007669"/>
    <property type="project" value="UniProtKB-UniRule"/>
</dbReference>
<dbReference type="FunFam" id="3.40.50.11720:FF:000001">
    <property type="entry name" value="3-deoxy-D-manno-octulosonic acid transferase"/>
    <property type="match status" value="1"/>
</dbReference>
<dbReference type="GO" id="GO:0009245">
    <property type="term" value="P:lipid A biosynthetic process"/>
    <property type="evidence" value="ECO:0007669"/>
    <property type="project" value="TreeGrafter"/>
</dbReference>
<dbReference type="InterPro" id="IPR039901">
    <property type="entry name" value="Kdotransferase"/>
</dbReference>
<evidence type="ECO:0000256" key="4">
    <source>
        <dbReference type="ARBA" id="ARBA00022679"/>
    </source>
</evidence>
<dbReference type="PANTHER" id="PTHR42755">
    <property type="entry name" value="3-DEOXY-MANNO-OCTULOSONATE CYTIDYLYLTRANSFERASE"/>
    <property type="match status" value="1"/>
</dbReference>
<dbReference type="STRING" id="106634.TVD_12185"/>
<dbReference type="EC" id="2.4.99.12" evidence="2 9"/>
<proteinExistence type="inferred from homology"/>
<protein>
    <recommendedName>
        <fullName evidence="3 9">3-deoxy-D-manno-octulosonic acid transferase</fullName>
        <shortName evidence="9">Kdo transferase</shortName>
        <ecNumber evidence="2 9">2.4.99.12</ecNumber>
    </recommendedName>
    <alternativeName>
        <fullName evidence="5 9">Lipid IV(A) 3-deoxy-D-manno-octulosonic acid transferase</fullName>
    </alternativeName>
</protein>
<evidence type="ECO:0000256" key="5">
    <source>
        <dbReference type="ARBA" id="ARBA00031445"/>
    </source>
</evidence>
<dbReference type="InterPro" id="IPR038107">
    <property type="entry name" value="Glycos_transf_N_sf"/>
</dbReference>
<organism evidence="11 12">
    <name type="scientific">Thioalkalivibrio versutus</name>
    <dbReference type="NCBI Taxonomy" id="106634"/>
    <lineage>
        <taxon>Bacteria</taxon>
        <taxon>Pseudomonadati</taxon>
        <taxon>Pseudomonadota</taxon>
        <taxon>Gammaproteobacteria</taxon>
        <taxon>Chromatiales</taxon>
        <taxon>Ectothiorhodospiraceae</taxon>
        <taxon>Thioalkalivibrio</taxon>
    </lineage>
</organism>
<dbReference type="KEGG" id="tvr:TVD_12185"/>
<comment type="subcellular location">
    <subcellularLocation>
        <location evidence="9">Cell membrane</location>
    </subcellularLocation>
</comment>
<keyword evidence="9" id="KW-0448">Lipopolysaccharide biosynthesis</keyword>
<gene>
    <name evidence="11" type="ORF">TVD_12185</name>
</gene>
<dbReference type="Proteomes" id="UP000064201">
    <property type="component" value="Chromosome"/>
</dbReference>
<dbReference type="SUPFAM" id="SSF53756">
    <property type="entry name" value="UDP-Glycosyltransferase/glycogen phosphorylase"/>
    <property type="match status" value="1"/>
</dbReference>
<accession>A0A0G3G491</accession>
<evidence type="ECO:0000256" key="6">
    <source>
        <dbReference type="ARBA" id="ARBA00049183"/>
    </source>
</evidence>
<dbReference type="Gene3D" id="3.40.50.2000">
    <property type="entry name" value="Glycogen Phosphorylase B"/>
    <property type="match status" value="1"/>
</dbReference>
<feature type="site" description="Transition state stabilizer" evidence="8">
    <location>
        <position position="127"/>
    </location>
</feature>
<comment type="similarity">
    <text evidence="9">Belongs to the glycosyltransferase group 1 family.</text>
</comment>
<name>A0A0G3G491_9GAMM</name>
<evidence type="ECO:0000256" key="8">
    <source>
        <dbReference type="PIRSR" id="PIRSR639901-2"/>
    </source>
</evidence>
<dbReference type="GO" id="GO:0005886">
    <property type="term" value="C:plasma membrane"/>
    <property type="evidence" value="ECO:0007669"/>
    <property type="project" value="UniProtKB-SubCell"/>
</dbReference>
<feature type="domain" description="3-deoxy-D-manno-octulosonic-acid transferase N-terminal" evidence="10">
    <location>
        <begin position="37"/>
        <end position="208"/>
    </location>
</feature>
<dbReference type="InterPro" id="IPR007507">
    <property type="entry name" value="Glycos_transf_N"/>
</dbReference>
<keyword evidence="9" id="KW-1003">Cell membrane</keyword>
<evidence type="ECO:0000259" key="10">
    <source>
        <dbReference type="Pfam" id="PF04413"/>
    </source>
</evidence>
<dbReference type="Pfam" id="PF04413">
    <property type="entry name" value="Glycos_transf_N"/>
    <property type="match status" value="1"/>
</dbReference>
<evidence type="ECO:0000313" key="11">
    <source>
        <dbReference type="EMBL" id="AKJ96065.1"/>
    </source>
</evidence>
<dbReference type="PANTHER" id="PTHR42755:SF1">
    <property type="entry name" value="3-DEOXY-D-MANNO-OCTULOSONIC ACID TRANSFERASE, MITOCHONDRIAL-RELATED"/>
    <property type="match status" value="1"/>
</dbReference>
<evidence type="ECO:0000313" key="12">
    <source>
        <dbReference type="Proteomes" id="UP000064201"/>
    </source>
</evidence>
<evidence type="ECO:0000256" key="2">
    <source>
        <dbReference type="ARBA" id="ARBA00012621"/>
    </source>
</evidence>
<evidence type="ECO:0000256" key="1">
    <source>
        <dbReference type="ARBA" id="ARBA00004713"/>
    </source>
</evidence>
<keyword evidence="9" id="KW-0472">Membrane</keyword>
<evidence type="ECO:0000256" key="3">
    <source>
        <dbReference type="ARBA" id="ARBA00019077"/>
    </source>
</evidence>
<dbReference type="UniPathway" id="UPA00958"/>
<dbReference type="RefSeq" id="WP_047251707.1">
    <property type="nucleotide sequence ID" value="NZ_CP011367.1"/>
</dbReference>